<gene>
    <name evidence="8" type="ORF">HNQ39_000943</name>
</gene>
<dbReference type="InterPro" id="IPR058792">
    <property type="entry name" value="Beta-barrel_RND_2"/>
</dbReference>
<keyword evidence="4" id="KW-0732">Signal</keyword>
<feature type="coiled-coil region" evidence="2">
    <location>
        <begin position="102"/>
        <end position="136"/>
    </location>
</feature>
<dbReference type="PRINTS" id="PR01490">
    <property type="entry name" value="RTXTOXIND"/>
</dbReference>
<feature type="region of interest" description="Disordered" evidence="3">
    <location>
        <begin position="24"/>
        <end position="43"/>
    </location>
</feature>
<keyword evidence="2" id="KW-0175">Coiled coil</keyword>
<evidence type="ECO:0000313" key="8">
    <source>
        <dbReference type="EMBL" id="MBB6049181.1"/>
    </source>
</evidence>
<dbReference type="Gene3D" id="2.40.50.100">
    <property type="match status" value="2"/>
</dbReference>
<dbReference type="InterPro" id="IPR059052">
    <property type="entry name" value="HH_YbhG-like"/>
</dbReference>
<dbReference type="Pfam" id="PF25989">
    <property type="entry name" value="YknX_C"/>
    <property type="match status" value="1"/>
</dbReference>
<dbReference type="Pfam" id="PF25954">
    <property type="entry name" value="Beta-barrel_RND_2"/>
    <property type="match status" value="1"/>
</dbReference>
<dbReference type="InterPro" id="IPR006143">
    <property type="entry name" value="RND_pump_MFP"/>
</dbReference>
<dbReference type="InterPro" id="IPR058637">
    <property type="entry name" value="YknX-like_C"/>
</dbReference>
<organism evidence="8 9">
    <name type="scientific">Armatimonas rosea</name>
    <dbReference type="NCBI Taxonomy" id="685828"/>
    <lineage>
        <taxon>Bacteria</taxon>
        <taxon>Bacillati</taxon>
        <taxon>Armatimonadota</taxon>
        <taxon>Armatimonadia</taxon>
        <taxon>Armatimonadales</taxon>
        <taxon>Armatimonadaceae</taxon>
        <taxon>Armatimonas</taxon>
    </lineage>
</organism>
<feature type="domain" description="YknX-like C-terminal permuted SH3-like" evidence="7">
    <location>
        <begin position="456"/>
        <end position="520"/>
    </location>
</feature>
<sequence>MKNYPLFAATLSLVLLAGCAPKTDEKPKTELPTAGTKSGVGTPVRVATATEKEVVRAVSVTGSIAATDSVDLAAKVSARVSFIAAREGEAVRKGQLVVQQDASDYETQVRSSEATIKSAEAAIKNAQAGIESAKASYQNAIVKLDQSRTNLKLTDTQSDAGVKDAEQQLASAKAQLEIAKKPQRTQEVAVAENSVAQAQANFERATSDRKRYENLVREGAAAQITLDQYVNQERVAKAALDSAKSQLELAQIGGRDESVRQAQTAVARAEFGLRLAKSNTQNLDVRKDDIKAAQGGVSQAKAALGQAQAGLSSAQAQLAQAKAGLASAQQQVANTRIYAPIDGIVAKRAAEIGQLAGPSSSLLTIVALDTVFFEAQVPETEIAQVKLGMPVEVKVDALTGKTFAGQVAKLYPVGSTASRNFVVRVAVPNPARSLRPGMFARGSVVLEKRRGVIVAKDALVKSDEGAFAVFVAKGGVAEQRKVTLGVTTAETAEIRSGVSAGDSIIVVGQTALREGAAIRVVTDIAEK</sequence>
<dbReference type="RefSeq" id="WP_184192797.1">
    <property type="nucleotide sequence ID" value="NZ_JACHGW010000001.1"/>
</dbReference>
<dbReference type="GO" id="GO:1990281">
    <property type="term" value="C:efflux pump complex"/>
    <property type="evidence" value="ECO:0007669"/>
    <property type="project" value="TreeGrafter"/>
</dbReference>
<dbReference type="EMBL" id="JACHGW010000001">
    <property type="protein sequence ID" value="MBB6049181.1"/>
    <property type="molecule type" value="Genomic_DNA"/>
</dbReference>
<evidence type="ECO:0000256" key="1">
    <source>
        <dbReference type="ARBA" id="ARBA00009477"/>
    </source>
</evidence>
<evidence type="ECO:0000256" key="2">
    <source>
        <dbReference type="SAM" id="Coils"/>
    </source>
</evidence>
<dbReference type="PANTHER" id="PTHR30469:SF15">
    <property type="entry name" value="HLYD FAMILY OF SECRETION PROTEINS"/>
    <property type="match status" value="1"/>
</dbReference>
<feature type="coiled-coil region" evidence="2">
    <location>
        <begin position="162"/>
        <end position="215"/>
    </location>
</feature>
<dbReference type="Proteomes" id="UP000520814">
    <property type="component" value="Unassembled WGS sequence"/>
</dbReference>
<dbReference type="Gene3D" id="2.40.420.20">
    <property type="match status" value="1"/>
</dbReference>
<dbReference type="PROSITE" id="PS51257">
    <property type="entry name" value="PROKAR_LIPOPROTEIN"/>
    <property type="match status" value="1"/>
</dbReference>
<evidence type="ECO:0000259" key="5">
    <source>
        <dbReference type="Pfam" id="PF25881"/>
    </source>
</evidence>
<feature type="signal peptide" evidence="4">
    <location>
        <begin position="1"/>
        <end position="17"/>
    </location>
</feature>
<dbReference type="GO" id="GO:0015562">
    <property type="term" value="F:efflux transmembrane transporter activity"/>
    <property type="evidence" value="ECO:0007669"/>
    <property type="project" value="TreeGrafter"/>
</dbReference>
<evidence type="ECO:0000259" key="6">
    <source>
        <dbReference type="Pfam" id="PF25954"/>
    </source>
</evidence>
<dbReference type="SUPFAM" id="SSF111369">
    <property type="entry name" value="HlyD-like secretion proteins"/>
    <property type="match status" value="2"/>
</dbReference>
<dbReference type="FunFam" id="2.40.30.170:FF:000010">
    <property type="entry name" value="Efflux RND transporter periplasmic adaptor subunit"/>
    <property type="match status" value="1"/>
</dbReference>
<protein>
    <submittedName>
        <fullName evidence="8">RND family efflux transporter MFP subunit</fullName>
    </submittedName>
</protein>
<comment type="similarity">
    <text evidence="1">Belongs to the membrane fusion protein (MFP) (TC 8.A.1) family.</text>
</comment>
<keyword evidence="9" id="KW-1185">Reference proteome</keyword>
<dbReference type="PANTHER" id="PTHR30469">
    <property type="entry name" value="MULTIDRUG RESISTANCE PROTEIN MDTA"/>
    <property type="match status" value="1"/>
</dbReference>
<reference evidence="8 9" key="1">
    <citation type="submission" date="2020-08" db="EMBL/GenBank/DDBJ databases">
        <title>Genomic Encyclopedia of Type Strains, Phase IV (KMG-IV): sequencing the most valuable type-strain genomes for metagenomic binning, comparative biology and taxonomic classification.</title>
        <authorList>
            <person name="Goeker M."/>
        </authorList>
    </citation>
    <scope>NUCLEOTIDE SEQUENCE [LARGE SCALE GENOMIC DNA]</scope>
    <source>
        <strain evidence="8 9">DSM 23562</strain>
    </source>
</reference>
<dbReference type="Pfam" id="PF25881">
    <property type="entry name" value="HH_YBHG"/>
    <property type="match status" value="1"/>
</dbReference>
<evidence type="ECO:0000256" key="3">
    <source>
        <dbReference type="SAM" id="MobiDB-lite"/>
    </source>
</evidence>
<accession>A0A7W9SM53</accession>
<dbReference type="Gene3D" id="1.10.287.470">
    <property type="entry name" value="Helix hairpin bin"/>
    <property type="match status" value="3"/>
</dbReference>
<comment type="caution">
    <text evidence="8">The sequence shown here is derived from an EMBL/GenBank/DDBJ whole genome shotgun (WGS) entry which is preliminary data.</text>
</comment>
<dbReference type="NCBIfam" id="TIGR01730">
    <property type="entry name" value="RND_mfp"/>
    <property type="match status" value="1"/>
</dbReference>
<proteinExistence type="inferred from homology"/>
<evidence type="ECO:0000313" key="9">
    <source>
        <dbReference type="Proteomes" id="UP000520814"/>
    </source>
</evidence>
<feature type="chain" id="PRO_5031499061" evidence="4">
    <location>
        <begin position="18"/>
        <end position="527"/>
    </location>
</feature>
<evidence type="ECO:0000256" key="4">
    <source>
        <dbReference type="SAM" id="SignalP"/>
    </source>
</evidence>
<evidence type="ECO:0000259" key="7">
    <source>
        <dbReference type="Pfam" id="PF25989"/>
    </source>
</evidence>
<dbReference type="Gene3D" id="2.40.30.170">
    <property type="match status" value="1"/>
</dbReference>
<dbReference type="AlphaFoldDB" id="A0A7W9SM53"/>
<name>A0A7W9SM53_ARMRO</name>
<feature type="domain" description="CusB-like beta-barrel" evidence="6">
    <location>
        <begin position="371"/>
        <end position="444"/>
    </location>
</feature>
<feature type="domain" description="YbhG-like alpha-helical hairpin" evidence="5">
    <location>
        <begin position="162"/>
        <end position="282"/>
    </location>
</feature>